<comment type="subcellular location">
    <subcellularLocation>
        <location evidence="1">Membrane</location>
        <topology evidence="1">Multi-pass membrane protein</topology>
    </subcellularLocation>
</comment>
<feature type="transmembrane region" description="Helical" evidence="5">
    <location>
        <begin position="230"/>
        <end position="252"/>
    </location>
</feature>
<keyword evidence="7" id="KW-1185">Reference proteome</keyword>
<dbReference type="RefSeq" id="WP_275238730.1">
    <property type="nucleotide sequence ID" value="NZ_JARFJC010000029.1"/>
</dbReference>
<dbReference type="EMBL" id="JAROAV010000033">
    <property type="protein sequence ID" value="MDF8265275.1"/>
    <property type="molecule type" value="Genomic_DNA"/>
</dbReference>
<feature type="transmembrane region" description="Helical" evidence="5">
    <location>
        <begin position="67"/>
        <end position="88"/>
    </location>
</feature>
<dbReference type="Proteomes" id="UP001528912">
    <property type="component" value="Unassembled WGS sequence"/>
</dbReference>
<protein>
    <submittedName>
        <fullName evidence="6">Bile acid:sodium symporter family protein</fullName>
    </submittedName>
</protein>
<evidence type="ECO:0000256" key="5">
    <source>
        <dbReference type="SAM" id="Phobius"/>
    </source>
</evidence>
<dbReference type="InterPro" id="IPR004710">
    <property type="entry name" value="Bilac:Na_transpt"/>
</dbReference>
<evidence type="ECO:0000313" key="7">
    <source>
        <dbReference type="Proteomes" id="UP001528912"/>
    </source>
</evidence>
<feature type="transmembrane region" description="Helical" evidence="5">
    <location>
        <begin position="6"/>
        <end position="27"/>
    </location>
</feature>
<evidence type="ECO:0000256" key="1">
    <source>
        <dbReference type="ARBA" id="ARBA00004141"/>
    </source>
</evidence>
<evidence type="ECO:0000256" key="4">
    <source>
        <dbReference type="ARBA" id="ARBA00023136"/>
    </source>
</evidence>
<sequence>MHSTLTTIGLPIALAVIMLGLGLSLTPDDFSRALRSRKAVLVALVCQIVVLPAVAFALVVLFDLEPFLAVGFMLLAASPGGTTANLFSHLFRGDVALNVTLTAINSVLAIVTLPVITNLALGHFLDGEGEVGLQLGKMLSVFAVVLVPVAIGMLVRRRNRDFADRMDQPVRIASAAILVLVIVGAILGARDDVGGYIADVGLVSVLFCAISLSTGFFVPRALGVSHRQAVATSFEIGVHNSTLAITVALTALDQEDMAVPAAVYGVLMFFVAAGFGRLITRGRPSTSWSEAARAAH</sequence>
<accession>A0ABT6C8R1</accession>
<dbReference type="InterPro" id="IPR038770">
    <property type="entry name" value="Na+/solute_symporter_sf"/>
</dbReference>
<feature type="transmembrane region" description="Helical" evidence="5">
    <location>
        <begin position="258"/>
        <end position="279"/>
    </location>
</feature>
<dbReference type="PANTHER" id="PTHR10361:SF24">
    <property type="entry name" value="P3 PROTEIN"/>
    <property type="match status" value="1"/>
</dbReference>
<dbReference type="PANTHER" id="PTHR10361">
    <property type="entry name" value="SODIUM-BILE ACID COTRANSPORTER"/>
    <property type="match status" value="1"/>
</dbReference>
<organism evidence="6 7">
    <name type="scientific">Luteipulveratus flavus</name>
    <dbReference type="NCBI Taxonomy" id="3031728"/>
    <lineage>
        <taxon>Bacteria</taxon>
        <taxon>Bacillati</taxon>
        <taxon>Actinomycetota</taxon>
        <taxon>Actinomycetes</taxon>
        <taxon>Micrococcales</taxon>
        <taxon>Dermacoccaceae</taxon>
        <taxon>Luteipulveratus</taxon>
    </lineage>
</organism>
<dbReference type="Pfam" id="PF01758">
    <property type="entry name" value="SBF"/>
    <property type="match status" value="1"/>
</dbReference>
<reference evidence="6 7" key="1">
    <citation type="submission" date="2023-03" db="EMBL/GenBank/DDBJ databases">
        <title>YIM 133296 draft genome.</title>
        <authorList>
            <person name="Xiong L."/>
        </authorList>
    </citation>
    <scope>NUCLEOTIDE SEQUENCE [LARGE SCALE GENOMIC DNA]</scope>
    <source>
        <strain evidence="6 7">YIM 133296</strain>
    </source>
</reference>
<evidence type="ECO:0000256" key="3">
    <source>
        <dbReference type="ARBA" id="ARBA00022989"/>
    </source>
</evidence>
<feature type="transmembrane region" description="Helical" evidence="5">
    <location>
        <begin position="136"/>
        <end position="156"/>
    </location>
</feature>
<dbReference type="Gene3D" id="1.20.1530.20">
    <property type="match status" value="1"/>
</dbReference>
<evidence type="ECO:0000256" key="2">
    <source>
        <dbReference type="ARBA" id="ARBA00022692"/>
    </source>
</evidence>
<gene>
    <name evidence="6" type="ORF">P4R38_13545</name>
</gene>
<dbReference type="InterPro" id="IPR002657">
    <property type="entry name" value="BilAc:Na_symport/Acr3"/>
</dbReference>
<feature type="transmembrane region" description="Helical" evidence="5">
    <location>
        <begin position="195"/>
        <end position="218"/>
    </location>
</feature>
<keyword evidence="2 5" id="KW-0812">Transmembrane</keyword>
<comment type="caution">
    <text evidence="6">The sequence shown here is derived from an EMBL/GenBank/DDBJ whole genome shotgun (WGS) entry which is preliminary data.</text>
</comment>
<feature type="transmembrane region" description="Helical" evidence="5">
    <location>
        <begin position="168"/>
        <end position="189"/>
    </location>
</feature>
<name>A0ABT6C8R1_9MICO</name>
<proteinExistence type="predicted"/>
<keyword evidence="3 5" id="KW-1133">Transmembrane helix</keyword>
<feature type="transmembrane region" description="Helical" evidence="5">
    <location>
        <begin position="39"/>
        <end position="61"/>
    </location>
</feature>
<evidence type="ECO:0000313" key="6">
    <source>
        <dbReference type="EMBL" id="MDF8265275.1"/>
    </source>
</evidence>
<keyword evidence="4 5" id="KW-0472">Membrane</keyword>
<feature type="transmembrane region" description="Helical" evidence="5">
    <location>
        <begin position="95"/>
        <end position="116"/>
    </location>
</feature>